<name>A0ABX7SKC9_9CAUL</name>
<reference evidence="2 3" key="1">
    <citation type="submission" date="2020-09" db="EMBL/GenBank/DDBJ databases">
        <title>Brevundimonas sp. LVF1 isolated from an oligotrophic pond in Goettingen, Germany.</title>
        <authorList>
            <person name="Friedrich I."/>
            <person name="Klassen A."/>
            <person name="Neubauer H."/>
            <person name="Schneider D."/>
            <person name="Hertel R."/>
            <person name="Daniel R."/>
        </authorList>
    </citation>
    <scope>NUCLEOTIDE SEQUENCE [LARGE SCALE GENOMIC DNA]</scope>
    <source>
        <strain evidence="2 3">LVF1</strain>
    </source>
</reference>
<sequence length="143" mass="14305">MFRILSGVLPGALVFMIAAGAAAQVVPQIEAPDPVLPAPVLPDAVSTAVASPASAVSASQALSLEELQEESGRQGIQIYAGANQNLSAVNSGNSIHADQVGSGNITLSEGAFAGFSGIGNFVVNSGHNNNLQGSLSIILVTPQ</sequence>
<dbReference type="EMBL" id="CP062006">
    <property type="protein sequence ID" value="QTC88147.1"/>
    <property type="molecule type" value="Genomic_DNA"/>
</dbReference>
<evidence type="ECO:0000313" key="2">
    <source>
        <dbReference type="EMBL" id="QTC88147.1"/>
    </source>
</evidence>
<protein>
    <submittedName>
        <fullName evidence="2">Uncharacterized protein</fullName>
    </submittedName>
</protein>
<feature type="chain" id="PRO_5045698390" evidence="1">
    <location>
        <begin position="24"/>
        <end position="143"/>
    </location>
</feature>
<keyword evidence="1" id="KW-0732">Signal</keyword>
<dbReference type="RefSeq" id="WP_207825143.1">
    <property type="nucleotide sequence ID" value="NZ_CP062006.1"/>
</dbReference>
<evidence type="ECO:0000256" key="1">
    <source>
        <dbReference type="SAM" id="SignalP"/>
    </source>
</evidence>
<gene>
    <name evidence="2" type="ORF">IFE19_01690</name>
</gene>
<organism evidence="2 3">
    <name type="scientific">Brevundimonas pondensis</name>
    <dbReference type="NCBI Taxonomy" id="2774189"/>
    <lineage>
        <taxon>Bacteria</taxon>
        <taxon>Pseudomonadati</taxon>
        <taxon>Pseudomonadota</taxon>
        <taxon>Alphaproteobacteria</taxon>
        <taxon>Caulobacterales</taxon>
        <taxon>Caulobacteraceae</taxon>
        <taxon>Brevundimonas</taxon>
    </lineage>
</organism>
<evidence type="ECO:0000313" key="3">
    <source>
        <dbReference type="Proteomes" id="UP000663942"/>
    </source>
</evidence>
<accession>A0ABX7SKC9</accession>
<proteinExistence type="predicted"/>
<keyword evidence="3" id="KW-1185">Reference proteome</keyword>
<feature type="signal peptide" evidence="1">
    <location>
        <begin position="1"/>
        <end position="23"/>
    </location>
</feature>
<dbReference type="Proteomes" id="UP000663942">
    <property type="component" value="Chromosome"/>
</dbReference>